<reference evidence="1 2" key="1">
    <citation type="journal article" date="2021" name="Nat. Plants">
        <title>The Taxus genome provides insights into paclitaxel biosynthesis.</title>
        <authorList>
            <person name="Xiong X."/>
            <person name="Gou J."/>
            <person name="Liao Q."/>
            <person name="Li Y."/>
            <person name="Zhou Q."/>
            <person name="Bi G."/>
            <person name="Li C."/>
            <person name="Du R."/>
            <person name="Wang X."/>
            <person name="Sun T."/>
            <person name="Guo L."/>
            <person name="Liang H."/>
            <person name="Lu P."/>
            <person name="Wu Y."/>
            <person name="Zhang Z."/>
            <person name="Ro D.K."/>
            <person name="Shang Y."/>
            <person name="Huang S."/>
            <person name="Yan J."/>
        </authorList>
    </citation>
    <scope>NUCLEOTIDE SEQUENCE [LARGE SCALE GENOMIC DNA]</scope>
    <source>
        <strain evidence="1">Ta-2019</strain>
    </source>
</reference>
<evidence type="ECO:0000313" key="1">
    <source>
        <dbReference type="EMBL" id="KAH9320644.1"/>
    </source>
</evidence>
<feature type="non-terminal residue" evidence="1">
    <location>
        <position position="78"/>
    </location>
</feature>
<dbReference type="Proteomes" id="UP000824469">
    <property type="component" value="Unassembled WGS sequence"/>
</dbReference>
<sequence>KKPTKSKAKAKQLEQDMKYKYQKVRMPDSYAESDLDIRDSELGHMYMDEFWARTNQASNDPWMNKLVGSGLHFAAGLP</sequence>
<comment type="caution">
    <text evidence="1">The sequence shown here is derived from an EMBL/GenBank/DDBJ whole genome shotgun (WGS) entry which is preliminary data.</text>
</comment>
<organism evidence="1 2">
    <name type="scientific">Taxus chinensis</name>
    <name type="common">Chinese yew</name>
    <name type="synonym">Taxus wallichiana var. chinensis</name>
    <dbReference type="NCBI Taxonomy" id="29808"/>
    <lineage>
        <taxon>Eukaryota</taxon>
        <taxon>Viridiplantae</taxon>
        <taxon>Streptophyta</taxon>
        <taxon>Embryophyta</taxon>
        <taxon>Tracheophyta</taxon>
        <taxon>Spermatophyta</taxon>
        <taxon>Pinopsida</taxon>
        <taxon>Pinidae</taxon>
        <taxon>Conifers II</taxon>
        <taxon>Cupressales</taxon>
        <taxon>Taxaceae</taxon>
        <taxon>Taxus</taxon>
    </lineage>
</organism>
<accession>A0AA38LD89</accession>
<protein>
    <submittedName>
        <fullName evidence="1">Uncharacterized protein</fullName>
    </submittedName>
</protein>
<dbReference type="EMBL" id="JAHRHJ020000003">
    <property type="protein sequence ID" value="KAH9320644.1"/>
    <property type="molecule type" value="Genomic_DNA"/>
</dbReference>
<keyword evidence="2" id="KW-1185">Reference proteome</keyword>
<feature type="non-terminal residue" evidence="1">
    <location>
        <position position="1"/>
    </location>
</feature>
<proteinExistence type="predicted"/>
<gene>
    <name evidence="1" type="ORF">KI387_015283</name>
</gene>
<dbReference type="AlphaFoldDB" id="A0AA38LD89"/>
<name>A0AA38LD89_TAXCH</name>
<evidence type="ECO:0000313" key="2">
    <source>
        <dbReference type="Proteomes" id="UP000824469"/>
    </source>
</evidence>